<dbReference type="GO" id="GO:0055085">
    <property type="term" value="P:transmembrane transport"/>
    <property type="evidence" value="ECO:0007669"/>
    <property type="project" value="UniProtKB-UniRule"/>
</dbReference>
<feature type="transmembrane region" description="Helical" evidence="6">
    <location>
        <begin position="109"/>
        <end position="133"/>
    </location>
</feature>
<dbReference type="AlphaFoldDB" id="A0A3E0IQX4"/>
<evidence type="ECO:0000256" key="5">
    <source>
        <dbReference type="ARBA" id="ARBA00023136"/>
    </source>
</evidence>
<protein>
    <submittedName>
        <fullName evidence="8">ABC transporter permease</fullName>
    </submittedName>
</protein>
<dbReference type="InterPro" id="IPR052536">
    <property type="entry name" value="ABC-4_Integral_Memb_Prot"/>
</dbReference>
<dbReference type="OrthoDB" id="1705903at2"/>
<name>A0A3E0IQX4_9STAP</name>
<reference evidence="8 9" key="1">
    <citation type="journal article" date="2018" name="Vet. Microbiol.">
        <title>Characterisation of Staphylococcus felis isolated from cats using whole genome sequencing.</title>
        <authorList>
            <person name="Worthing K."/>
            <person name="Pang S."/>
            <person name="Trott D.J."/>
            <person name="Abraham S."/>
            <person name="Coombs G.W."/>
            <person name="Jordan D."/>
            <person name="McIntyre L."/>
            <person name="Davies M.R."/>
            <person name="Norris J."/>
        </authorList>
    </citation>
    <scope>NUCLEOTIDE SEQUENCE [LARGE SCALE GENOMIC DNA]</scope>
    <source>
        <strain evidence="8 9">F9</strain>
    </source>
</reference>
<dbReference type="PANTHER" id="PTHR46795:SF3">
    <property type="entry name" value="ABC TRANSPORTER PERMEASE"/>
    <property type="match status" value="1"/>
</dbReference>
<evidence type="ECO:0000256" key="4">
    <source>
        <dbReference type="ARBA" id="ARBA00022989"/>
    </source>
</evidence>
<evidence type="ECO:0000313" key="9">
    <source>
        <dbReference type="Proteomes" id="UP000256562"/>
    </source>
</evidence>
<keyword evidence="6" id="KW-0813">Transport</keyword>
<comment type="caution">
    <text evidence="8">The sequence shown here is derived from an EMBL/GenBank/DDBJ whole genome shotgun (WGS) entry which is preliminary data.</text>
</comment>
<feature type="transmembrane region" description="Helical" evidence="6">
    <location>
        <begin position="570"/>
        <end position="590"/>
    </location>
</feature>
<evidence type="ECO:0000256" key="6">
    <source>
        <dbReference type="PIRNR" id="PIRNR018968"/>
    </source>
</evidence>
<keyword evidence="2 6" id="KW-1003">Cell membrane</keyword>
<dbReference type="GO" id="GO:0005886">
    <property type="term" value="C:plasma membrane"/>
    <property type="evidence" value="ECO:0007669"/>
    <property type="project" value="UniProtKB-SubCell"/>
</dbReference>
<evidence type="ECO:0000256" key="3">
    <source>
        <dbReference type="ARBA" id="ARBA00022692"/>
    </source>
</evidence>
<feature type="transmembrane region" description="Helical" evidence="6">
    <location>
        <begin position="153"/>
        <end position="176"/>
    </location>
</feature>
<dbReference type="PANTHER" id="PTHR46795">
    <property type="entry name" value="ABC TRANSPORTER PERMEASE-RELATED-RELATED"/>
    <property type="match status" value="1"/>
</dbReference>
<dbReference type="PIRSF" id="PIRSF018968">
    <property type="entry name" value="ABC_permease_BceB"/>
    <property type="match status" value="1"/>
</dbReference>
<comment type="similarity">
    <text evidence="6">Belongs to the ABC-4 integral membrane protein family.</text>
</comment>
<keyword evidence="5 6" id="KW-0472">Membrane</keyword>
<feature type="transmembrane region" description="Helical" evidence="6">
    <location>
        <begin position="197"/>
        <end position="218"/>
    </location>
</feature>
<feature type="transmembrane region" description="Helical" evidence="6">
    <location>
        <begin position="512"/>
        <end position="534"/>
    </location>
</feature>
<dbReference type="InterPro" id="IPR027022">
    <property type="entry name" value="ABC_permease_BceB-typ"/>
</dbReference>
<keyword evidence="4 6" id="KW-1133">Transmembrane helix</keyword>
<dbReference type="InterPro" id="IPR003838">
    <property type="entry name" value="ABC3_permease_C"/>
</dbReference>
<feature type="domain" description="ABC3 transporter permease C-terminal" evidence="7">
    <location>
        <begin position="519"/>
        <end position="620"/>
    </location>
</feature>
<evidence type="ECO:0000256" key="1">
    <source>
        <dbReference type="ARBA" id="ARBA00004651"/>
    </source>
</evidence>
<evidence type="ECO:0000256" key="2">
    <source>
        <dbReference type="ARBA" id="ARBA00022475"/>
    </source>
</evidence>
<organism evidence="8 9">
    <name type="scientific">Staphylococcus felis</name>
    <dbReference type="NCBI Taxonomy" id="46127"/>
    <lineage>
        <taxon>Bacteria</taxon>
        <taxon>Bacillati</taxon>
        <taxon>Bacillota</taxon>
        <taxon>Bacilli</taxon>
        <taxon>Bacillales</taxon>
        <taxon>Staphylococcaceae</taxon>
        <taxon>Staphylococcus</taxon>
    </lineage>
</organism>
<feature type="transmembrane region" description="Helical" evidence="6">
    <location>
        <begin position="52"/>
        <end position="75"/>
    </location>
</feature>
<proteinExistence type="inferred from homology"/>
<gene>
    <name evidence="8" type="ORF">DOS83_04410</name>
</gene>
<evidence type="ECO:0000313" key="8">
    <source>
        <dbReference type="EMBL" id="REH97411.1"/>
    </source>
</evidence>
<feature type="domain" description="ABC3 transporter permease C-terminal" evidence="7">
    <location>
        <begin position="64"/>
        <end position="180"/>
    </location>
</feature>
<feature type="transmembrane region" description="Helical" evidence="6">
    <location>
        <begin position="230"/>
        <end position="250"/>
    </location>
</feature>
<dbReference type="Proteomes" id="UP000256562">
    <property type="component" value="Unassembled WGS sequence"/>
</dbReference>
<evidence type="ECO:0000259" key="7">
    <source>
        <dbReference type="Pfam" id="PF02687"/>
    </source>
</evidence>
<feature type="transmembrane region" description="Helical" evidence="6">
    <location>
        <begin position="602"/>
        <end position="622"/>
    </location>
</feature>
<dbReference type="RefSeq" id="WP_116094073.1">
    <property type="nucleotide sequence ID" value="NZ_QKXQ01000205.1"/>
</dbReference>
<accession>A0A3E0IQX4</accession>
<dbReference type="Pfam" id="PF02687">
    <property type="entry name" value="FtsX"/>
    <property type="match status" value="2"/>
</dbReference>
<feature type="transmembrane region" description="Helical" evidence="6">
    <location>
        <begin position="288"/>
        <end position="310"/>
    </location>
</feature>
<dbReference type="EMBL" id="QKXQ01000205">
    <property type="protein sequence ID" value="REH97411.1"/>
    <property type="molecule type" value="Genomic_DNA"/>
</dbReference>
<keyword evidence="3 6" id="KW-0812">Transmembrane</keyword>
<feature type="transmembrane region" description="Helical" evidence="6">
    <location>
        <begin position="20"/>
        <end position="40"/>
    </location>
</feature>
<sequence>MSFNHIVLKNLSQNLRHYSIYLLSLIISVGMFFSFDTLKYSESVSKGTDTEMIVTAAGIGEKFLFVIIVIFLMYANRLFLKRRTRSFALFQLIGLTRRDIWRMLFLEQVAIFIATLCIGSLLGTLGSRFLLLILKQVLSLPVNVSFTFQPMSFWMTLILMIVALILIMYQSALFLRKHSIVQMLNVQHKSEATHSKVSKMEVVLGVLGITMMVAGYYLSTVMFNRGVVQLLFILIFVILFLTVLGAYFFFRSTVSIIFKTLKLSKDGRVNITDVIFTSSVMYRMKKNALSLTIIAIISAVTMSILAFATLTKASIENNTNALAPHEFTYYDDHVASQFEKKLTQKGIAFDKIRNELITVPELKHKHSDQNIGSIKIVSDQGMPHESMNANQIKLVNVSQIELMYSKLKKGEDLEIGTKDMTKHVNVSDVSQEFNFSYEASYGMLVGIVNDDTYQALKSKIPNDSEHVNVQVGYELKNHNQLAEAQQINESLGKHQAQSRTELMHTQNQSANIFLFITSFLGVVFLIAAGCIIYIKQMDEIEDEIDHFRILRKLGYTDQDMTKGFVLKTTFNFGLPLLVGIGHAYFAARAFSTLTFTPTLNLVYIAIGIYSAIYFIFALIAYVHTKRTVKFRV</sequence>
<comment type="subcellular location">
    <subcellularLocation>
        <location evidence="1 6">Cell membrane</location>
        <topology evidence="1 6">Multi-pass membrane protein</topology>
    </subcellularLocation>
</comment>